<dbReference type="SMART" id="SM00052">
    <property type="entry name" value="EAL"/>
    <property type="match status" value="1"/>
</dbReference>
<accession>A0A847SF60</accession>
<dbReference type="SUPFAM" id="SSF55073">
    <property type="entry name" value="Nucleotide cyclase"/>
    <property type="match status" value="1"/>
</dbReference>
<dbReference type="Gene3D" id="3.30.450.40">
    <property type="match status" value="2"/>
</dbReference>
<dbReference type="EMBL" id="JABAIM010000002">
    <property type="protein sequence ID" value="NLR75858.1"/>
    <property type="molecule type" value="Genomic_DNA"/>
</dbReference>
<dbReference type="SUPFAM" id="SSF141868">
    <property type="entry name" value="EAL domain-like"/>
    <property type="match status" value="1"/>
</dbReference>
<dbReference type="Gene3D" id="3.20.20.450">
    <property type="entry name" value="EAL domain"/>
    <property type="match status" value="1"/>
</dbReference>
<evidence type="ECO:0000256" key="1">
    <source>
        <dbReference type="SAM" id="Coils"/>
    </source>
</evidence>
<dbReference type="SUPFAM" id="SSF55781">
    <property type="entry name" value="GAF domain-like"/>
    <property type="match status" value="2"/>
</dbReference>
<proteinExistence type="predicted"/>
<reference evidence="4 5" key="1">
    <citation type="submission" date="2020-04" db="EMBL/GenBank/DDBJ databases">
        <title>Draft genome of Leeia sp. IMCC25680.</title>
        <authorList>
            <person name="Song J."/>
            <person name="Cho J.-C."/>
        </authorList>
    </citation>
    <scope>NUCLEOTIDE SEQUENCE [LARGE SCALE GENOMIC DNA]</scope>
    <source>
        <strain evidence="4 5">IMCC25680</strain>
    </source>
</reference>
<dbReference type="PANTHER" id="PTHR33121:SF70">
    <property type="entry name" value="SIGNALING PROTEIN YKOW"/>
    <property type="match status" value="1"/>
</dbReference>
<dbReference type="Proteomes" id="UP000587991">
    <property type="component" value="Unassembled WGS sequence"/>
</dbReference>
<evidence type="ECO:0000259" key="3">
    <source>
        <dbReference type="PROSITE" id="PS50887"/>
    </source>
</evidence>
<dbReference type="PANTHER" id="PTHR33121">
    <property type="entry name" value="CYCLIC DI-GMP PHOSPHODIESTERASE PDEF"/>
    <property type="match status" value="1"/>
</dbReference>
<feature type="domain" description="EAL" evidence="2">
    <location>
        <begin position="665"/>
        <end position="918"/>
    </location>
</feature>
<dbReference type="PROSITE" id="PS50883">
    <property type="entry name" value="EAL"/>
    <property type="match status" value="1"/>
</dbReference>
<feature type="domain" description="GGDEF" evidence="3">
    <location>
        <begin position="523"/>
        <end position="656"/>
    </location>
</feature>
<dbReference type="SMART" id="SM00065">
    <property type="entry name" value="GAF"/>
    <property type="match status" value="2"/>
</dbReference>
<dbReference type="InterPro" id="IPR001633">
    <property type="entry name" value="EAL_dom"/>
</dbReference>
<dbReference type="RefSeq" id="WP_168877493.1">
    <property type="nucleotide sequence ID" value="NZ_JABAIM010000002.1"/>
</dbReference>
<dbReference type="Gene3D" id="3.30.70.270">
    <property type="match status" value="1"/>
</dbReference>
<dbReference type="GO" id="GO:0071111">
    <property type="term" value="F:cyclic-guanylate-specific phosphodiesterase activity"/>
    <property type="evidence" value="ECO:0007669"/>
    <property type="project" value="InterPro"/>
</dbReference>
<feature type="coiled-coil region" evidence="1">
    <location>
        <begin position="269"/>
        <end position="303"/>
    </location>
</feature>
<dbReference type="Pfam" id="PF00990">
    <property type="entry name" value="GGDEF"/>
    <property type="match status" value="1"/>
</dbReference>
<sequence length="930" mass="104742">MHLLQTVLPEQGWAWYVCGDFWLQRQAAAEPAQWPESLSLRELAEVCGQRHAGRWTTGWAEQPLGYLVVPGVESGDGVMQMVALRLGDLLQREQLRRTRRTQRALFQIAHLSSSEREPGRFLQQTHQIIRELMYVENFFVSLCDNDHKRIRFPYYADLVDVDHIPAPDEWESIDGEVVSLTGAVLSRGQVLSLTRAELNRALQAGELRCIGQPPEYWLGVPVHDGEGTVFGAVVTQSYLPEQVLSSEDRALFLAVAQHIGLGLDRILHRANLEEQVAARTVELSSLNQQLQLEVEERQRAEHLQSVLLTIAEISSRRGRLDDFYAELHKALQQLLHADNCYVALYDRETDLISFPYYVDGDNPVPADRHPANGLTECVIERGSPILLSQADVMTLREQGAVKSRRLDEQEPQSWLGAPLLDGDQVCGVLAVQSYDARHCYVPRDMELLSFVSAHIANAVTRRQAAAALDSAYQELENRVQQRTQELDEVNARLRYDNLHDTLTGLPNRSHLLSRIEQSLASKARFAVMFIDLDRFKVINDSMGHLAGDQLLIAAAQRLRECLRTEDLLARLGGDEFAVLAPDAPAKAAEKLAQRIVEMFDRPFTLMGQSVFTSCSIGIVTTDVQHRQTASDLLRDADIAMYQAKANGRDGYVLFSRMLRRKVSGQVETETALRRALKETSQLIPYYQPIADLDNGQVVALEALIRWRRGPDNILSPAAFLLEAEGSRLIGRIDLYMLEQVCRWLASHEARDCPPVHVNCSSYSMSRSELVDEVMALLHRYHVPPERIQLELTESALLADPDLAARTLDRLRANGIKVVLDDFGTGFSSLSYLHRFHFDALKIDRSFVLDVLNKPQSEAIIRTIVRLAETLGLDLVAEGVEDVAVLQRLKDIGVSKIQGYVLDRPVPAQDIQLTIWLERLRGFLQKATPKL</sequence>
<dbReference type="Pfam" id="PF00563">
    <property type="entry name" value="EAL"/>
    <property type="match status" value="1"/>
</dbReference>
<keyword evidence="5" id="KW-1185">Reference proteome</keyword>
<dbReference type="SMART" id="SM00267">
    <property type="entry name" value="GGDEF"/>
    <property type="match status" value="1"/>
</dbReference>
<organism evidence="4 5">
    <name type="scientific">Leeia aquatica</name>
    <dbReference type="NCBI Taxonomy" id="2725557"/>
    <lineage>
        <taxon>Bacteria</taxon>
        <taxon>Pseudomonadati</taxon>
        <taxon>Pseudomonadota</taxon>
        <taxon>Betaproteobacteria</taxon>
        <taxon>Neisseriales</taxon>
        <taxon>Leeiaceae</taxon>
        <taxon>Leeia</taxon>
    </lineage>
</organism>
<dbReference type="PROSITE" id="PS50887">
    <property type="entry name" value="GGDEF"/>
    <property type="match status" value="1"/>
</dbReference>
<evidence type="ECO:0000259" key="2">
    <source>
        <dbReference type="PROSITE" id="PS50883"/>
    </source>
</evidence>
<dbReference type="InterPro" id="IPR029016">
    <property type="entry name" value="GAF-like_dom_sf"/>
</dbReference>
<protein>
    <submittedName>
        <fullName evidence="4">EAL domain-containing protein</fullName>
    </submittedName>
</protein>
<dbReference type="CDD" id="cd01948">
    <property type="entry name" value="EAL"/>
    <property type="match status" value="1"/>
</dbReference>
<dbReference type="InterPro" id="IPR003018">
    <property type="entry name" value="GAF"/>
</dbReference>
<dbReference type="InterPro" id="IPR029787">
    <property type="entry name" value="Nucleotide_cyclase"/>
</dbReference>
<gene>
    <name evidence="4" type="ORF">HF682_11860</name>
</gene>
<keyword evidence="1" id="KW-0175">Coiled coil</keyword>
<dbReference type="NCBIfam" id="TIGR00254">
    <property type="entry name" value="GGDEF"/>
    <property type="match status" value="1"/>
</dbReference>
<comment type="caution">
    <text evidence="4">The sequence shown here is derived from an EMBL/GenBank/DDBJ whole genome shotgun (WGS) entry which is preliminary data.</text>
</comment>
<dbReference type="CDD" id="cd01949">
    <property type="entry name" value="GGDEF"/>
    <property type="match status" value="1"/>
</dbReference>
<dbReference type="InterPro" id="IPR050706">
    <property type="entry name" value="Cyclic-di-GMP_PDE-like"/>
</dbReference>
<dbReference type="FunFam" id="3.30.70.270:FF:000001">
    <property type="entry name" value="Diguanylate cyclase domain protein"/>
    <property type="match status" value="1"/>
</dbReference>
<feature type="coiled-coil region" evidence="1">
    <location>
        <begin position="465"/>
        <end position="492"/>
    </location>
</feature>
<dbReference type="InterPro" id="IPR035919">
    <property type="entry name" value="EAL_sf"/>
</dbReference>
<dbReference type="InterPro" id="IPR000160">
    <property type="entry name" value="GGDEF_dom"/>
</dbReference>
<dbReference type="AlphaFoldDB" id="A0A847SF60"/>
<dbReference type="Pfam" id="PF13185">
    <property type="entry name" value="GAF_2"/>
    <property type="match status" value="1"/>
</dbReference>
<name>A0A847SF60_9NEIS</name>
<evidence type="ECO:0000313" key="5">
    <source>
        <dbReference type="Proteomes" id="UP000587991"/>
    </source>
</evidence>
<dbReference type="InterPro" id="IPR043128">
    <property type="entry name" value="Rev_trsase/Diguanyl_cyclase"/>
</dbReference>
<evidence type="ECO:0000313" key="4">
    <source>
        <dbReference type="EMBL" id="NLR75858.1"/>
    </source>
</evidence>
<dbReference type="Pfam" id="PF01590">
    <property type="entry name" value="GAF"/>
    <property type="match status" value="1"/>
</dbReference>